<evidence type="ECO:0000259" key="3">
    <source>
        <dbReference type="SMART" id="SM00903"/>
    </source>
</evidence>
<dbReference type="InterPro" id="IPR002563">
    <property type="entry name" value="Flavin_Rdtase-like_dom"/>
</dbReference>
<keyword evidence="2" id="KW-0560">Oxidoreductase</keyword>
<gene>
    <name evidence="4" type="ORF">OUY24_16070</name>
</gene>
<dbReference type="InterPro" id="IPR012349">
    <property type="entry name" value="Split_barrel_FMN-bd"/>
</dbReference>
<dbReference type="PANTHER" id="PTHR30466:SF11">
    <property type="entry name" value="FLAVIN-DEPENDENT MONOOXYGENASE, REDUCTASE SUBUNIT HSAB"/>
    <property type="match status" value="1"/>
</dbReference>
<comment type="similarity">
    <text evidence="1">Belongs to the non-flavoprotein flavin reductase family.</text>
</comment>
<reference evidence="4 5" key="1">
    <citation type="submission" date="2022-11" db="EMBL/GenBank/DDBJ databases">
        <title>Nonomuraea corallina sp. nov., a new species of the genus Nonomuraea isolated from sea side sediment in Thai sea.</title>
        <authorList>
            <person name="Ngamcharungchit C."/>
            <person name="Matsumoto A."/>
            <person name="Suriyachadkun C."/>
            <person name="Panbangred W."/>
            <person name="Inahashi Y."/>
            <person name="Intra B."/>
        </authorList>
    </citation>
    <scope>NUCLEOTIDE SEQUENCE [LARGE SCALE GENOMIC DNA]</scope>
    <source>
        <strain evidence="4 5">DSM 43553</strain>
    </source>
</reference>
<name>A0ABT4SYK9_9ACTN</name>
<dbReference type="SUPFAM" id="SSF50475">
    <property type="entry name" value="FMN-binding split barrel"/>
    <property type="match status" value="1"/>
</dbReference>
<dbReference type="RefSeq" id="WP_148030375.1">
    <property type="nucleotide sequence ID" value="NZ_BAABFD010000001.1"/>
</dbReference>
<organism evidence="4 5">
    <name type="scientific">Nonomuraea ferruginea</name>
    <dbReference type="NCBI Taxonomy" id="46174"/>
    <lineage>
        <taxon>Bacteria</taxon>
        <taxon>Bacillati</taxon>
        <taxon>Actinomycetota</taxon>
        <taxon>Actinomycetes</taxon>
        <taxon>Streptosporangiales</taxon>
        <taxon>Streptosporangiaceae</taxon>
        <taxon>Nonomuraea</taxon>
    </lineage>
</organism>
<dbReference type="Proteomes" id="UP001212498">
    <property type="component" value="Unassembled WGS sequence"/>
</dbReference>
<protein>
    <submittedName>
        <fullName evidence="4">Flavin reductase family protein</fullName>
    </submittedName>
</protein>
<evidence type="ECO:0000313" key="4">
    <source>
        <dbReference type="EMBL" id="MDA0642150.1"/>
    </source>
</evidence>
<comment type="caution">
    <text evidence="4">The sequence shown here is derived from an EMBL/GenBank/DDBJ whole genome shotgun (WGS) entry which is preliminary data.</text>
</comment>
<dbReference type="EMBL" id="JAPNUD010000036">
    <property type="protein sequence ID" value="MDA0642150.1"/>
    <property type="molecule type" value="Genomic_DNA"/>
</dbReference>
<accession>A0ABT4SYK9</accession>
<dbReference type="SMART" id="SM00903">
    <property type="entry name" value="Flavin_Reduct"/>
    <property type="match status" value="1"/>
</dbReference>
<evidence type="ECO:0000256" key="1">
    <source>
        <dbReference type="ARBA" id="ARBA00008898"/>
    </source>
</evidence>
<evidence type="ECO:0000256" key="2">
    <source>
        <dbReference type="ARBA" id="ARBA00023002"/>
    </source>
</evidence>
<dbReference type="Pfam" id="PF01613">
    <property type="entry name" value="Flavin_Reduct"/>
    <property type="match status" value="1"/>
</dbReference>
<sequence>MTPLAESCRAFMSAYPTGVAVVTAMSSDGEPCGLTCSSLISVTLTPPTLLVSMNVHSRTLAATVDAGGFGVNLLPARSRPAAELFSSLTADRFSAIRWAPAGPRRLPRLEEDLHGWAECAVEQVLTVGDHAVVLGRVVDIASDPESPLMYGFREYATWHRDAERTLRA</sequence>
<dbReference type="PANTHER" id="PTHR30466">
    <property type="entry name" value="FLAVIN REDUCTASE"/>
    <property type="match status" value="1"/>
</dbReference>
<dbReference type="InterPro" id="IPR050268">
    <property type="entry name" value="NADH-dep_flavin_reductase"/>
</dbReference>
<dbReference type="Gene3D" id="2.30.110.10">
    <property type="entry name" value="Electron Transport, Fmn-binding Protein, Chain A"/>
    <property type="match status" value="1"/>
</dbReference>
<proteinExistence type="inferred from homology"/>
<feature type="domain" description="Flavin reductase like" evidence="3">
    <location>
        <begin position="12"/>
        <end position="157"/>
    </location>
</feature>
<evidence type="ECO:0000313" key="5">
    <source>
        <dbReference type="Proteomes" id="UP001212498"/>
    </source>
</evidence>
<keyword evidence="5" id="KW-1185">Reference proteome</keyword>